<protein>
    <submittedName>
        <fullName evidence="2">CHXC13</fullName>
    </submittedName>
</protein>
<feature type="signal peptide" evidence="1">
    <location>
        <begin position="1"/>
        <end position="21"/>
    </location>
</feature>
<name>F0WSN6_9STRA</name>
<gene>
    <name evidence="2" type="primary">AlNc14C235G9380</name>
    <name evidence="2" type="ORF">ALNC14_105060</name>
</gene>
<evidence type="ECO:0000256" key="1">
    <source>
        <dbReference type="SAM" id="SignalP"/>
    </source>
</evidence>
<reference evidence="2" key="2">
    <citation type="submission" date="2011-02" db="EMBL/GenBank/DDBJ databases">
        <authorList>
            <person name="MacLean D."/>
        </authorList>
    </citation>
    <scope>NUCLEOTIDE SEQUENCE</scope>
</reference>
<evidence type="ECO:0000313" key="2">
    <source>
        <dbReference type="EMBL" id="CCA24362.1"/>
    </source>
</evidence>
<feature type="chain" id="PRO_5003261764" evidence="1">
    <location>
        <begin position="22"/>
        <end position="116"/>
    </location>
</feature>
<proteinExistence type="predicted"/>
<organism evidence="2">
    <name type="scientific">Albugo laibachii Nc14</name>
    <dbReference type="NCBI Taxonomy" id="890382"/>
    <lineage>
        <taxon>Eukaryota</taxon>
        <taxon>Sar</taxon>
        <taxon>Stramenopiles</taxon>
        <taxon>Oomycota</taxon>
        <taxon>Peronosporomycetes</taxon>
        <taxon>Albuginales</taxon>
        <taxon>Albuginaceae</taxon>
        <taxon>Albugo</taxon>
    </lineage>
</organism>
<dbReference type="HOGENOM" id="CLU_2101475_0_0_1"/>
<dbReference type="EMBL" id="FR824280">
    <property type="protein sequence ID" value="CCA24362.1"/>
    <property type="molecule type" value="Genomic_DNA"/>
</dbReference>
<keyword evidence="1" id="KW-0732">Signal</keyword>
<dbReference type="AlphaFoldDB" id="F0WSN6"/>
<accession>F0WSN6</accession>
<reference evidence="2" key="1">
    <citation type="journal article" date="2011" name="PLoS Biol.">
        <title>Gene gain and loss during evolution of obligate parasitism in the white rust pathogen of Arabidopsis thaliana.</title>
        <authorList>
            <person name="Kemen E."/>
            <person name="Gardiner A."/>
            <person name="Schultz-Larsen T."/>
            <person name="Kemen A.C."/>
            <person name="Balmuth A.L."/>
            <person name="Robert-Seilaniantz A."/>
            <person name="Bailey K."/>
            <person name="Holub E."/>
            <person name="Studholme D.J."/>
            <person name="Maclean D."/>
            <person name="Jones J.D."/>
        </authorList>
    </citation>
    <scope>NUCLEOTIDE SEQUENCE</scope>
</reference>
<sequence length="116" mass="13165">MAPVRCRTLLLLTIYLTYCVAKTQDLLKENGYIATKLLSVAQKRIEKCHTCMIQRGGAQRIILVSSSPGSLTYLVRCQATFEQHMLIYCALEHICKFVVSNYAVGTGIRRKEFTLF</sequence>